<organism evidence="1">
    <name type="scientific">gut metagenome</name>
    <dbReference type="NCBI Taxonomy" id="749906"/>
    <lineage>
        <taxon>unclassified sequences</taxon>
        <taxon>metagenomes</taxon>
        <taxon>organismal metagenomes</taxon>
    </lineage>
</organism>
<reference evidence="1" key="1">
    <citation type="journal article" date="2012" name="PLoS ONE">
        <title>Gene sets for utilization of primary and secondary nutrition supplies in the distal gut of endangered iberian lynx.</title>
        <authorList>
            <person name="Alcaide M."/>
            <person name="Messina E."/>
            <person name="Richter M."/>
            <person name="Bargiela R."/>
            <person name="Peplies J."/>
            <person name="Huws S.A."/>
            <person name="Newbold C.J."/>
            <person name="Golyshin P.N."/>
            <person name="Simon M.A."/>
            <person name="Lopez G."/>
            <person name="Yakimov M.M."/>
            <person name="Ferrer M."/>
        </authorList>
    </citation>
    <scope>NUCLEOTIDE SEQUENCE</scope>
</reference>
<name>J9D8V6_9ZZZZ</name>
<accession>J9D8V6</accession>
<gene>
    <name evidence="1" type="ORF">EVA_02637</name>
</gene>
<sequence>MSVLLCVCLAVKGQRWNKPEAVSYDLIEHIQTVINDPLLRPAFPRRSYLGGNDIPFPVMLPALQAPLWEYGTVELFRLKLPVPSLVHQLSLITVCLFPFRNRLVISLCHSKFTSFFMLYQVCYPVPLWLRLDR</sequence>
<proteinExistence type="predicted"/>
<protein>
    <submittedName>
        <fullName evidence="1">Uncharacterized protein</fullName>
    </submittedName>
</protein>
<evidence type="ECO:0000313" key="1">
    <source>
        <dbReference type="EMBL" id="EJX09251.1"/>
    </source>
</evidence>
<comment type="caution">
    <text evidence="1">The sequence shown here is derived from an EMBL/GenBank/DDBJ whole genome shotgun (WGS) entry which is preliminary data.</text>
</comment>
<dbReference type="AlphaFoldDB" id="J9D8V6"/>
<dbReference type="EMBL" id="AMCI01000434">
    <property type="protein sequence ID" value="EJX09251.1"/>
    <property type="molecule type" value="Genomic_DNA"/>
</dbReference>